<reference evidence="1 2" key="1">
    <citation type="submission" date="2019-01" db="EMBL/GenBank/DDBJ databases">
        <title>A draft genome assembly of the solar-powered sea slug Elysia chlorotica.</title>
        <authorList>
            <person name="Cai H."/>
            <person name="Li Q."/>
            <person name="Fang X."/>
            <person name="Li J."/>
            <person name="Curtis N.E."/>
            <person name="Altenburger A."/>
            <person name="Shibata T."/>
            <person name="Feng M."/>
            <person name="Maeda T."/>
            <person name="Schwartz J.A."/>
            <person name="Shigenobu S."/>
            <person name="Lundholm N."/>
            <person name="Nishiyama T."/>
            <person name="Yang H."/>
            <person name="Hasebe M."/>
            <person name="Li S."/>
            <person name="Pierce S.K."/>
            <person name="Wang J."/>
        </authorList>
    </citation>
    <scope>NUCLEOTIDE SEQUENCE [LARGE SCALE GENOMIC DNA]</scope>
    <source>
        <strain evidence="1">EC2010</strain>
        <tissue evidence="1">Whole organism of an adult</tissue>
    </source>
</reference>
<accession>A0A3S1C0J3</accession>
<keyword evidence="2" id="KW-1185">Reference proteome</keyword>
<evidence type="ECO:0000313" key="2">
    <source>
        <dbReference type="Proteomes" id="UP000271974"/>
    </source>
</evidence>
<comment type="caution">
    <text evidence="1">The sequence shown here is derived from an EMBL/GenBank/DDBJ whole genome shotgun (WGS) entry which is preliminary data.</text>
</comment>
<organism evidence="1 2">
    <name type="scientific">Elysia chlorotica</name>
    <name type="common">Eastern emerald elysia</name>
    <name type="synonym">Sea slug</name>
    <dbReference type="NCBI Taxonomy" id="188477"/>
    <lineage>
        <taxon>Eukaryota</taxon>
        <taxon>Metazoa</taxon>
        <taxon>Spiralia</taxon>
        <taxon>Lophotrochozoa</taxon>
        <taxon>Mollusca</taxon>
        <taxon>Gastropoda</taxon>
        <taxon>Heterobranchia</taxon>
        <taxon>Euthyneura</taxon>
        <taxon>Panpulmonata</taxon>
        <taxon>Sacoglossa</taxon>
        <taxon>Placobranchoidea</taxon>
        <taxon>Plakobranchidae</taxon>
        <taxon>Elysia</taxon>
    </lineage>
</organism>
<dbReference type="PANTHER" id="PTHR45598:SF1">
    <property type="entry name" value="4FE-4S FERREDOXIN-TYPE DOMAIN-CONTAINING PROTEIN"/>
    <property type="match status" value="1"/>
</dbReference>
<dbReference type="PANTHER" id="PTHR45598">
    <property type="entry name" value="PROTEIN CBG11839-RELATED"/>
    <property type="match status" value="1"/>
</dbReference>
<sequence length="192" mass="21203">MPGIYNMLSFIVNSFLHTDYITYFETSKKLFCRIVGDCKHSPIVLYGGRIERVHLQVCDRKGNFVWKIYTEFQAGQNSYFSLSLPLSLSLSFSLSLSLSISLSPSLSHILSIFLSLSLSLSPSLSPPLPLSPSLSHSLPPISPSLYLPPPLSLSLSLSLSIYLSLSPCYVMRQPILIQALAVFDKIRASVCA</sequence>
<dbReference type="AlphaFoldDB" id="A0A3S1C0J3"/>
<protein>
    <submittedName>
        <fullName evidence="1">Uncharacterized protein</fullName>
    </submittedName>
</protein>
<dbReference type="Proteomes" id="UP000271974">
    <property type="component" value="Unassembled WGS sequence"/>
</dbReference>
<name>A0A3S1C0J3_ELYCH</name>
<dbReference type="EMBL" id="RQTK01000440">
    <property type="protein sequence ID" value="RUS79608.1"/>
    <property type="molecule type" value="Genomic_DNA"/>
</dbReference>
<proteinExistence type="predicted"/>
<gene>
    <name evidence="1" type="ORF">EGW08_012633</name>
</gene>
<evidence type="ECO:0000313" key="1">
    <source>
        <dbReference type="EMBL" id="RUS79608.1"/>
    </source>
</evidence>